<name>A0A484KSD7_9ASTE</name>
<sequence>MENGKWSSLWPQKSINNAELWVVTGHYAMQFPLTRRRCATSWPLEVFEIFKGPTLSMAVAKLIGCIGFTILCMKIDGLVPRIGMGLIPGGSILGGLCAAKEGDSDFELETPPSCTPAAKTPPPNLPKETQQRRRL</sequence>
<dbReference type="EMBL" id="OOIL02000450">
    <property type="protein sequence ID" value="VFQ64942.1"/>
    <property type="molecule type" value="Genomic_DNA"/>
</dbReference>
<accession>A0A484KSD7</accession>
<feature type="region of interest" description="Disordered" evidence="1">
    <location>
        <begin position="104"/>
        <end position="135"/>
    </location>
</feature>
<reference evidence="2 3" key="1">
    <citation type="submission" date="2018-04" db="EMBL/GenBank/DDBJ databases">
        <authorList>
            <person name="Vogel A."/>
        </authorList>
    </citation>
    <scope>NUCLEOTIDE SEQUENCE [LARGE SCALE GENOMIC DNA]</scope>
</reference>
<dbReference type="AlphaFoldDB" id="A0A484KSD7"/>
<gene>
    <name evidence="2" type="ORF">CCAM_LOCUS6718</name>
</gene>
<evidence type="ECO:0000313" key="2">
    <source>
        <dbReference type="EMBL" id="VFQ64942.1"/>
    </source>
</evidence>
<keyword evidence="3" id="KW-1185">Reference proteome</keyword>
<proteinExistence type="predicted"/>
<dbReference type="Proteomes" id="UP000595140">
    <property type="component" value="Unassembled WGS sequence"/>
</dbReference>
<protein>
    <submittedName>
        <fullName evidence="2">Uncharacterized protein</fullName>
    </submittedName>
</protein>
<evidence type="ECO:0000256" key="1">
    <source>
        <dbReference type="SAM" id="MobiDB-lite"/>
    </source>
</evidence>
<organism evidence="2 3">
    <name type="scientific">Cuscuta campestris</name>
    <dbReference type="NCBI Taxonomy" id="132261"/>
    <lineage>
        <taxon>Eukaryota</taxon>
        <taxon>Viridiplantae</taxon>
        <taxon>Streptophyta</taxon>
        <taxon>Embryophyta</taxon>
        <taxon>Tracheophyta</taxon>
        <taxon>Spermatophyta</taxon>
        <taxon>Magnoliopsida</taxon>
        <taxon>eudicotyledons</taxon>
        <taxon>Gunneridae</taxon>
        <taxon>Pentapetalae</taxon>
        <taxon>asterids</taxon>
        <taxon>lamiids</taxon>
        <taxon>Solanales</taxon>
        <taxon>Convolvulaceae</taxon>
        <taxon>Cuscuteae</taxon>
        <taxon>Cuscuta</taxon>
        <taxon>Cuscuta subgen. Grammica</taxon>
        <taxon>Cuscuta sect. Cleistogrammica</taxon>
    </lineage>
</organism>
<evidence type="ECO:0000313" key="3">
    <source>
        <dbReference type="Proteomes" id="UP000595140"/>
    </source>
</evidence>